<dbReference type="SMART" id="SM00382">
    <property type="entry name" value="AAA"/>
    <property type="match status" value="2"/>
</dbReference>
<keyword evidence="15" id="KW-1185">Reference proteome</keyword>
<keyword evidence="5" id="KW-0677">Repeat</keyword>
<dbReference type="GO" id="GO:0005795">
    <property type="term" value="C:Golgi stack"/>
    <property type="evidence" value="ECO:0007669"/>
    <property type="project" value="TreeGrafter"/>
</dbReference>
<evidence type="ECO:0000256" key="1">
    <source>
        <dbReference type="ARBA" id="ARBA00004496"/>
    </source>
</evidence>
<evidence type="ECO:0000256" key="2">
    <source>
        <dbReference type="ARBA" id="ARBA00006914"/>
    </source>
</evidence>
<dbReference type="EMBL" id="ML975274">
    <property type="protein sequence ID" value="KAF1836343.1"/>
    <property type="molecule type" value="Genomic_DNA"/>
</dbReference>
<dbReference type="InterPro" id="IPR009097">
    <property type="entry name" value="Cyclic_Pdiesterase"/>
</dbReference>
<dbReference type="FunFam" id="1.10.8.60:FF:000026">
    <property type="entry name" value="vesicle-fusing ATPase isoform X1"/>
    <property type="match status" value="1"/>
</dbReference>
<evidence type="ECO:0000259" key="13">
    <source>
        <dbReference type="SMART" id="SM00382"/>
    </source>
</evidence>
<dbReference type="FunFam" id="3.40.50.300:FF:000166">
    <property type="entry name" value="vesicle-fusing ATPase isoform X1"/>
    <property type="match status" value="1"/>
</dbReference>
<accession>A0A6A5KRS5</accession>
<dbReference type="PROSITE" id="PS00674">
    <property type="entry name" value="AAA"/>
    <property type="match status" value="1"/>
</dbReference>
<protein>
    <recommendedName>
        <fullName evidence="11">Vesicular-fusion protein SEC18</fullName>
    </recommendedName>
</protein>
<dbReference type="OrthoDB" id="9982946at2759"/>
<dbReference type="SUPFAM" id="SSF54585">
    <property type="entry name" value="Cdc48 domain 2-like"/>
    <property type="match status" value="1"/>
</dbReference>
<evidence type="ECO:0000256" key="3">
    <source>
        <dbReference type="ARBA" id="ARBA00022448"/>
    </source>
</evidence>
<organism evidence="14 15">
    <name type="scientific">Decorospora gaudefroyi</name>
    <dbReference type="NCBI Taxonomy" id="184978"/>
    <lineage>
        <taxon>Eukaryota</taxon>
        <taxon>Fungi</taxon>
        <taxon>Dikarya</taxon>
        <taxon>Ascomycota</taxon>
        <taxon>Pezizomycotina</taxon>
        <taxon>Dothideomycetes</taxon>
        <taxon>Pleosporomycetidae</taxon>
        <taxon>Pleosporales</taxon>
        <taxon>Pleosporineae</taxon>
        <taxon>Pleosporaceae</taxon>
        <taxon>Decorospora</taxon>
    </lineage>
</organism>
<sequence>MSSQISASAGAANTFEDLTGISTSSFSNPYDALIAACEDDAARIQEKYNLHRTTRNAQQKAKMLKGDFAGVSIDPILLRLSDPTIEPGFEDPRHCFVFWGRPTVKVKDMISRVQQELLTVAPNLWLMPRDNLHITCLEVTHSKTASEIQGLVNEVQDKIPAITDYTYHHRARLIKPLIGYDASAIALSFVPAAGEGLHSGRTAEDDKFTYHHLRRDLFSLCRDAGLQVESRYVVPSSHLTICRFVHSRDFENASGLTDPEKIKVLIDKIEEINGWLQKEFWPEHNSGKIPEGAEFNVGQEKGLHCGTGTLWYGGGDARRDLEGHHYCCCLRSGHTWQCRPGSYKSPKSALPNFETFTFPSTAMFNRDRLPGLPGSSPRPPQRNDGYGRPPQHQPPPQRGQDTRMAGYDDRPPPGYGAPQGGGQRVSARGPPGGGGGGAGGPARQLRPIKSPGGNSYAFGNIVAVSPQDFQPHPDGSDIYIILNGNYALSARPTQGCQPGEIGLTDAQRTWAGISLGPQEVVAVQPYDHFSHSGGKSYLGVVEVEVGFAARKTTEVPYDQDELATQFKRTFENQLLAPGQQLLLDVKSIPLKMSVRTVQLADLSMEKDESNAPSITDPRARGILAKHTQVDFFKDARSGLNLKASNRRAATNSIIQPGFKFEDMGIGGLDTEFSAIFRRAFASRIFPPGLVEKMGINHVRGILLYGPPGTGKTLIARQIGKMLNAREPKVINGPEVLNKYVGASEENIRKLFADAEKESKEKGDESGLHIIIFDELDAVCKQRGSGAGGGTGVGDSVVNQLLSKLDGVDQLNNILLIGMTNRMDMIDEALLRPGRLEVHLEISLPDESGRAQILKIHTTQMRKNNILELDVDVEELAKLTKNFSGAEINGLVKAATSYAFGRHLEGGTKVKADVENMKITRQDFLSALDDVKPLFGVAEEELSKRLRHGIIHFSPFIKDILEEGRLYINQVRKPESSPVLSVALHGPPGSGKTALAAKMAIDSGYPFIKLISAEDMIGFSEMQKVQQLDKTFRDAYKSPLSVIVIDSIELLLDWVPIGPRFSNTVLAALKVLLGKEPPKDRRLLIFATTTERSVLNQLDLFARFDAEIAVPNVNTQAELANVLRESGAFSDSDQQRAISEIQEITGSTEVGVGIKKILTGIETAKQDQDVPGRFARVMSRAIAASRGSQS</sequence>
<evidence type="ECO:0000256" key="10">
    <source>
        <dbReference type="ARBA" id="ARBA00056429"/>
    </source>
</evidence>
<feature type="domain" description="AAA+ ATPase" evidence="13">
    <location>
        <begin position="697"/>
        <end position="845"/>
    </location>
</feature>
<dbReference type="Pfam" id="PF00004">
    <property type="entry name" value="AAA"/>
    <property type="match status" value="2"/>
</dbReference>
<proteinExistence type="inferred from homology"/>
<dbReference type="GO" id="GO:0035494">
    <property type="term" value="P:SNARE complex disassembly"/>
    <property type="evidence" value="ECO:0007669"/>
    <property type="project" value="InterPro"/>
</dbReference>
<keyword evidence="3" id="KW-0813">Transport</keyword>
<dbReference type="AlphaFoldDB" id="A0A6A5KRS5"/>
<evidence type="ECO:0000256" key="5">
    <source>
        <dbReference type="ARBA" id="ARBA00022737"/>
    </source>
</evidence>
<evidence type="ECO:0000313" key="15">
    <source>
        <dbReference type="Proteomes" id="UP000800040"/>
    </source>
</evidence>
<comment type="subcellular location">
    <subcellularLocation>
        <location evidence="1">Cytoplasm</location>
    </subcellularLocation>
</comment>
<dbReference type="Proteomes" id="UP000800040">
    <property type="component" value="Unassembled WGS sequence"/>
</dbReference>
<keyword evidence="9" id="KW-0653">Protein transport</keyword>
<dbReference type="CDD" id="cd00009">
    <property type="entry name" value="AAA"/>
    <property type="match status" value="1"/>
</dbReference>
<dbReference type="Gene3D" id="3.40.50.300">
    <property type="entry name" value="P-loop containing nucleotide triphosphate hydrolases"/>
    <property type="match status" value="2"/>
</dbReference>
<evidence type="ECO:0000256" key="4">
    <source>
        <dbReference type="ARBA" id="ARBA00022490"/>
    </source>
</evidence>
<dbReference type="InterPro" id="IPR027417">
    <property type="entry name" value="P-loop_NTPase"/>
</dbReference>
<dbReference type="Pfam" id="PF17862">
    <property type="entry name" value="AAA_lid_3"/>
    <property type="match status" value="1"/>
</dbReference>
<comment type="function">
    <text evidence="10">Required for vesicle-mediated transport. Catalyzes the fusion of transport vesicles within the Golgi cisternae. Is also required for transport from the endoplasmic reticulum to the Golgi stack. Seems to function as a fusion protein required for the delivery of cargo proteins to all compartments of the Golgi stack independent of vesicle origin.</text>
</comment>
<keyword evidence="4" id="KW-0963">Cytoplasm</keyword>
<dbReference type="Gene3D" id="3.10.330.10">
    <property type="match status" value="1"/>
</dbReference>
<dbReference type="Gene3D" id="1.10.8.60">
    <property type="match status" value="2"/>
</dbReference>
<evidence type="ECO:0000256" key="12">
    <source>
        <dbReference type="SAM" id="MobiDB-lite"/>
    </source>
</evidence>
<feature type="compositionally biased region" description="Gly residues" evidence="12">
    <location>
        <begin position="430"/>
        <end position="440"/>
    </location>
</feature>
<dbReference type="InterPro" id="IPR039812">
    <property type="entry name" value="Vesicle-fus_ATPase"/>
</dbReference>
<comment type="similarity">
    <text evidence="2">Belongs to the AAA ATPase family.</text>
</comment>
<feature type="region of interest" description="Disordered" evidence="12">
    <location>
        <begin position="364"/>
        <end position="451"/>
    </location>
</feature>
<evidence type="ECO:0000313" key="14">
    <source>
        <dbReference type="EMBL" id="KAF1836343.1"/>
    </source>
</evidence>
<dbReference type="InterPro" id="IPR009010">
    <property type="entry name" value="Asp_de-COase-like_dom_sf"/>
</dbReference>
<dbReference type="SUPFAM" id="SSF52540">
    <property type="entry name" value="P-loop containing nucleoside triphosphate hydrolases"/>
    <property type="match status" value="2"/>
</dbReference>
<gene>
    <name evidence="14" type="ORF">BDW02DRAFT_546190</name>
</gene>
<dbReference type="SUPFAM" id="SSF50692">
    <property type="entry name" value="ADC-like"/>
    <property type="match status" value="1"/>
</dbReference>
<evidence type="ECO:0000256" key="6">
    <source>
        <dbReference type="ARBA" id="ARBA00022741"/>
    </source>
</evidence>
<evidence type="ECO:0000256" key="9">
    <source>
        <dbReference type="ARBA" id="ARBA00022927"/>
    </source>
</evidence>
<name>A0A6A5KRS5_9PLEO</name>
<dbReference type="GO" id="GO:0006891">
    <property type="term" value="P:intra-Golgi vesicle-mediated transport"/>
    <property type="evidence" value="ECO:0007669"/>
    <property type="project" value="TreeGrafter"/>
</dbReference>
<dbReference type="FunFam" id="2.40.40.20:FF:000012">
    <property type="entry name" value="Vesicle-fusing ATPase protein"/>
    <property type="match status" value="1"/>
</dbReference>
<dbReference type="GO" id="GO:0016887">
    <property type="term" value="F:ATP hydrolysis activity"/>
    <property type="evidence" value="ECO:0007669"/>
    <property type="project" value="InterPro"/>
</dbReference>
<dbReference type="InterPro" id="IPR041569">
    <property type="entry name" value="AAA_lid_3"/>
</dbReference>
<dbReference type="PANTHER" id="PTHR23078">
    <property type="entry name" value="VESICULAR-FUSION PROTEIN NSF"/>
    <property type="match status" value="1"/>
</dbReference>
<keyword evidence="7" id="KW-0067">ATP-binding</keyword>
<dbReference type="Gene3D" id="2.40.40.20">
    <property type="match status" value="1"/>
</dbReference>
<dbReference type="Pfam" id="PF02933">
    <property type="entry name" value="CDC48_2"/>
    <property type="match status" value="1"/>
</dbReference>
<dbReference type="GO" id="GO:0005524">
    <property type="term" value="F:ATP binding"/>
    <property type="evidence" value="ECO:0007669"/>
    <property type="project" value="UniProtKB-KW"/>
</dbReference>
<reference evidence="14" key="1">
    <citation type="submission" date="2020-01" db="EMBL/GenBank/DDBJ databases">
        <authorList>
            <consortium name="DOE Joint Genome Institute"/>
            <person name="Haridas S."/>
            <person name="Albert R."/>
            <person name="Binder M."/>
            <person name="Bloem J."/>
            <person name="Labutti K."/>
            <person name="Salamov A."/>
            <person name="Andreopoulos B."/>
            <person name="Baker S.E."/>
            <person name="Barry K."/>
            <person name="Bills G."/>
            <person name="Bluhm B.H."/>
            <person name="Cannon C."/>
            <person name="Castanera R."/>
            <person name="Culley D.E."/>
            <person name="Daum C."/>
            <person name="Ezra D."/>
            <person name="Gonzalez J.B."/>
            <person name="Henrissat B."/>
            <person name="Kuo A."/>
            <person name="Liang C."/>
            <person name="Lipzen A."/>
            <person name="Lutzoni F."/>
            <person name="Magnuson J."/>
            <person name="Mondo S."/>
            <person name="Nolan M."/>
            <person name="Ohm R."/>
            <person name="Pangilinan J."/>
            <person name="Park H.-J."/>
            <person name="Ramirez L."/>
            <person name="Alfaro M."/>
            <person name="Sun H."/>
            <person name="Tritt A."/>
            <person name="Yoshinaga Y."/>
            <person name="Zwiers L.-H."/>
            <person name="Turgeon B.G."/>
            <person name="Goodwin S.B."/>
            <person name="Spatafora J.W."/>
            <person name="Crous P.W."/>
            <person name="Grigoriev I.V."/>
        </authorList>
    </citation>
    <scope>NUCLEOTIDE SEQUENCE</scope>
    <source>
        <strain evidence="14">P77</strain>
    </source>
</reference>
<keyword evidence="8" id="KW-0931">ER-Golgi transport</keyword>
<dbReference type="InterPro" id="IPR003593">
    <property type="entry name" value="AAA+_ATPase"/>
</dbReference>
<evidence type="ECO:0000256" key="11">
    <source>
        <dbReference type="ARBA" id="ARBA00068637"/>
    </source>
</evidence>
<dbReference type="GO" id="GO:0043001">
    <property type="term" value="P:Golgi to plasma membrane protein transport"/>
    <property type="evidence" value="ECO:0007669"/>
    <property type="project" value="TreeGrafter"/>
</dbReference>
<dbReference type="InterPro" id="IPR003960">
    <property type="entry name" value="ATPase_AAA_CS"/>
</dbReference>
<dbReference type="FunFam" id="3.40.50.300:FF:000187">
    <property type="entry name" value="Vesicular-fusion ATPase SEC18"/>
    <property type="match status" value="1"/>
</dbReference>
<evidence type="ECO:0000256" key="8">
    <source>
        <dbReference type="ARBA" id="ARBA00022892"/>
    </source>
</evidence>
<dbReference type="InterPro" id="IPR004201">
    <property type="entry name" value="Cdc48_dom2"/>
</dbReference>
<dbReference type="PANTHER" id="PTHR23078:SF3">
    <property type="entry name" value="VESICLE-FUSING ATPASE"/>
    <property type="match status" value="1"/>
</dbReference>
<dbReference type="InterPro" id="IPR029067">
    <property type="entry name" value="CDC48_domain_2-like_sf"/>
</dbReference>
<feature type="domain" description="AAA+ ATPase" evidence="13">
    <location>
        <begin position="977"/>
        <end position="1113"/>
    </location>
</feature>
<evidence type="ECO:0000256" key="7">
    <source>
        <dbReference type="ARBA" id="ARBA00022840"/>
    </source>
</evidence>
<dbReference type="SUPFAM" id="SSF55144">
    <property type="entry name" value="LigT-like"/>
    <property type="match status" value="1"/>
</dbReference>
<keyword evidence="6" id="KW-0547">Nucleotide-binding</keyword>
<dbReference type="InterPro" id="IPR003959">
    <property type="entry name" value="ATPase_AAA_core"/>
</dbReference>